<dbReference type="EMBL" id="OC935672">
    <property type="protein sequence ID" value="CAD7660634.1"/>
    <property type="molecule type" value="Genomic_DNA"/>
</dbReference>
<name>A0A7R9MI19_9ACAR</name>
<protein>
    <recommendedName>
        <fullName evidence="10">Sorbitol dehydrogenase</fullName>
    </recommendedName>
</protein>
<evidence type="ECO:0000256" key="4">
    <source>
        <dbReference type="ARBA" id="ARBA00022833"/>
    </source>
</evidence>
<dbReference type="InterPro" id="IPR013154">
    <property type="entry name" value="ADH-like_N"/>
</dbReference>
<dbReference type="Pfam" id="PF08240">
    <property type="entry name" value="ADH_N"/>
    <property type="match status" value="1"/>
</dbReference>
<proteinExistence type="inferred from homology"/>
<keyword evidence="5" id="KW-0560">Oxidoreductase</keyword>
<evidence type="ECO:0000256" key="1">
    <source>
        <dbReference type="ARBA" id="ARBA00001947"/>
    </source>
</evidence>
<dbReference type="SUPFAM" id="SSF51735">
    <property type="entry name" value="NAD(P)-binding Rossmann-fold domains"/>
    <property type="match status" value="1"/>
</dbReference>
<feature type="domain" description="Alcohol dehydrogenase-like N-terminal" evidence="7">
    <location>
        <begin position="34"/>
        <end position="140"/>
    </location>
</feature>
<dbReference type="InterPro" id="IPR036291">
    <property type="entry name" value="NAD(P)-bd_dom_sf"/>
</dbReference>
<dbReference type="AlphaFoldDB" id="A0A7R9MI19"/>
<reference evidence="8" key="1">
    <citation type="submission" date="2020-11" db="EMBL/GenBank/DDBJ databases">
        <authorList>
            <person name="Tran Van P."/>
        </authorList>
    </citation>
    <scope>NUCLEOTIDE SEQUENCE</scope>
</reference>
<evidence type="ECO:0000259" key="6">
    <source>
        <dbReference type="Pfam" id="PF00107"/>
    </source>
</evidence>
<dbReference type="EMBL" id="CAJPVJ010020847">
    <property type="protein sequence ID" value="CAG2177772.1"/>
    <property type="molecule type" value="Genomic_DNA"/>
</dbReference>
<dbReference type="GO" id="GO:0046872">
    <property type="term" value="F:metal ion binding"/>
    <property type="evidence" value="ECO:0007669"/>
    <property type="project" value="UniProtKB-KW"/>
</dbReference>
<sequence>MNEITTNLSVVLHGKNDLRLQQTPVPHKLEPFGSCGICGTDIHLWSEGYVADFIVGNPYVIGHESSAIVVAVGDRVENLKPRDRVAVEPAIPCHECDICRSGRYNLCPLSNLQSRGLPPMDGCLQQYYTHPALFCHKLSDNVSAEEGAMCEPFAVVVHAARRVQLSAGHNVLVCGAGTIGLMSLLCAKAFGANKVFVTDVRKSQLDLAIKLGADKTYLIDLKQFNHLEMAQTIITDMGTAPD</sequence>
<feature type="non-terminal residue" evidence="8">
    <location>
        <position position="242"/>
    </location>
</feature>
<evidence type="ECO:0000259" key="7">
    <source>
        <dbReference type="Pfam" id="PF08240"/>
    </source>
</evidence>
<dbReference type="InterPro" id="IPR011032">
    <property type="entry name" value="GroES-like_sf"/>
</dbReference>
<evidence type="ECO:0000313" key="9">
    <source>
        <dbReference type="Proteomes" id="UP000728032"/>
    </source>
</evidence>
<dbReference type="SUPFAM" id="SSF50129">
    <property type="entry name" value="GroES-like"/>
    <property type="match status" value="1"/>
</dbReference>
<keyword evidence="9" id="KW-1185">Reference proteome</keyword>
<comment type="cofactor">
    <cofactor evidence="1">
        <name>Zn(2+)</name>
        <dbReference type="ChEBI" id="CHEBI:29105"/>
    </cofactor>
</comment>
<dbReference type="GO" id="GO:0003939">
    <property type="term" value="F:L-iditol 2-dehydrogenase (NAD+) activity"/>
    <property type="evidence" value="ECO:0007669"/>
    <property type="project" value="TreeGrafter"/>
</dbReference>
<feature type="domain" description="Alcohol dehydrogenase-like C-terminal" evidence="6">
    <location>
        <begin position="179"/>
        <end position="219"/>
    </location>
</feature>
<evidence type="ECO:0008006" key="10">
    <source>
        <dbReference type="Google" id="ProtNLM"/>
    </source>
</evidence>
<evidence type="ECO:0000313" key="8">
    <source>
        <dbReference type="EMBL" id="CAD7660634.1"/>
    </source>
</evidence>
<evidence type="ECO:0000256" key="5">
    <source>
        <dbReference type="ARBA" id="ARBA00023002"/>
    </source>
</evidence>
<dbReference type="Gene3D" id="3.90.180.10">
    <property type="entry name" value="Medium-chain alcohol dehydrogenases, catalytic domain"/>
    <property type="match status" value="1"/>
</dbReference>
<evidence type="ECO:0000256" key="3">
    <source>
        <dbReference type="ARBA" id="ARBA00022723"/>
    </source>
</evidence>
<evidence type="ECO:0000256" key="2">
    <source>
        <dbReference type="ARBA" id="ARBA00008072"/>
    </source>
</evidence>
<accession>A0A7R9MI19</accession>
<comment type="similarity">
    <text evidence="2">Belongs to the zinc-containing alcohol dehydrogenase family.</text>
</comment>
<keyword evidence="4" id="KW-0862">Zinc</keyword>
<dbReference type="GO" id="GO:0006062">
    <property type="term" value="P:sorbitol catabolic process"/>
    <property type="evidence" value="ECO:0007669"/>
    <property type="project" value="TreeGrafter"/>
</dbReference>
<dbReference type="InterPro" id="IPR013149">
    <property type="entry name" value="ADH-like_C"/>
</dbReference>
<dbReference type="PANTHER" id="PTHR43161:SF9">
    <property type="entry name" value="SORBITOL DEHYDROGENASE"/>
    <property type="match status" value="1"/>
</dbReference>
<dbReference type="Pfam" id="PF00107">
    <property type="entry name" value="ADH_zinc_N"/>
    <property type="match status" value="1"/>
</dbReference>
<dbReference type="Proteomes" id="UP000728032">
    <property type="component" value="Unassembled WGS sequence"/>
</dbReference>
<dbReference type="OrthoDB" id="1879366at2759"/>
<keyword evidence="3" id="KW-0479">Metal-binding</keyword>
<dbReference type="PANTHER" id="PTHR43161">
    <property type="entry name" value="SORBITOL DEHYDROGENASE"/>
    <property type="match status" value="1"/>
</dbReference>
<gene>
    <name evidence="8" type="ORF">ONB1V03_LOCUS17200</name>
</gene>
<dbReference type="Gene3D" id="3.40.50.720">
    <property type="entry name" value="NAD(P)-binding Rossmann-like Domain"/>
    <property type="match status" value="1"/>
</dbReference>
<organism evidence="8">
    <name type="scientific">Oppiella nova</name>
    <dbReference type="NCBI Taxonomy" id="334625"/>
    <lineage>
        <taxon>Eukaryota</taxon>
        <taxon>Metazoa</taxon>
        <taxon>Ecdysozoa</taxon>
        <taxon>Arthropoda</taxon>
        <taxon>Chelicerata</taxon>
        <taxon>Arachnida</taxon>
        <taxon>Acari</taxon>
        <taxon>Acariformes</taxon>
        <taxon>Sarcoptiformes</taxon>
        <taxon>Oribatida</taxon>
        <taxon>Brachypylina</taxon>
        <taxon>Oppioidea</taxon>
        <taxon>Oppiidae</taxon>
        <taxon>Oppiella</taxon>
    </lineage>
</organism>